<dbReference type="PANTHER" id="PTHR21193">
    <property type="entry name" value="OXIDOREDUCTASE-LIKE DOMAIN-CONTAINING PROTEIN 1"/>
    <property type="match status" value="1"/>
</dbReference>
<feature type="region of interest" description="Disordered" evidence="1">
    <location>
        <begin position="189"/>
        <end position="219"/>
    </location>
</feature>
<dbReference type="AlphaFoldDB" id="A0A9P6WBP6"/>
<reference evidence="3 4" key="1">
    <citation type="submission" date="2020-11" db="EMBL/GenBank/DDBJ databases">
        <title>Kefir isolates.</title>
        <authorList>
            <person name="Marcisauskas S."/>
            <person name="Kim Y."/>
            <person name="Blasche S."/>
        </authorList>
    </citation>
    <scope>NUCLEOTIDE SEQUENCE [LARGE SCALE GENOMIC DNA]</scope>
    <source>
        <strain evidence="3 4">OG2</strain>
    </source>
</reference>
<dbReference type="Proteomes" id="UP000750334">
    <property type="component" value="Unassembled WGS sequence"/>
</dbReference>
<evidence type="ECO:0000259" key="2">
    <source>
        <dbReference type="Pfam" id="PF09791"/>
    </source>
</evidence>
<dbReference type="PANTHER" id="PTHR21193:SF3">
    <property type="entry name" value="OXIDOREDUCTASE-LIKE DOMAIN-CONTAINING PROTEIN 1"/>
    <property type="match status" value="1"/>
</dbReference>
<organism evidence="3 4">
    <name type="scientific">Maudiozyma exigua</name>
    <name type="common">Yeast</name>
    <name type="synonym">Kazachstania exigua</name>
    <dbReference type="NCBI Taxonomy" id="34358"/>
    <lineage>
        <taxon>Eukaryota</taxon>
        <taxon>Fungi</taxon>
        <taxon>Dikarya</taxon>
        <taxon>Ascomycota</taxon>
        <taxon>Saccharomycotina</taxon>
        <taxon>Saccharomycetes</taxon>
        <taxon>Saccharomycetales</taxon>
        <taxon>Saccharomycetaceae</taxon>
        <taxon>Maudiozyma</taxon>
    </lineage>
</organism>
<accession>A0A9P6WBP6</accession>
<comment type="caution">
    <text evidence="3">The sequence shown here is derived from an EMBL/GenBank/DDBJ whole genome shotgun (WGS) entry which is preliminary data.</text>
</comment>
<dbReference type="EMBL" id="PUHR01000037">
    <property type="protein sequence ID" value="KAG0669616.1"/>
    <property type="molecule type" value="Genomic_DNA"/>
</dbReference>
<dbReference type="Pfam" id="PF09791">
    <property type="entry name" value="Oxidored-like"/>
    <property type="match status" value="1"/>
</dbReference>
<dbReference type="OrthoDB" id="10064411at2759"/>
<dbReference type="InterPro" id="IPR019180">
    <property type="entry name" value="Oxidoreductase-like_N"/>
</dbReference>
<dbReference type="GO" id="GO:0005739">
    <property type="term" value="C:mitochondrion"/>
    <property type="evidence" value="ECO:0007669"/>
    <property type="project" value="TreeGrafter"/>
</dbReference>
<protein>
    <recommendedName>
        <fullName evidence="2">Oxidoreductase-like domain-containing protein</fullName>
    </recommendedName>
</protein>
<name>A0A9P6WBP6_MAUEX</name>
<feature type="region of interest" description="Disordered" evidence="1">
    <location>
        <begin position="110"/>
        <end position="129"/>
    </location>
</feature>
<sequence length="219" mass="25369">MTSIFGGRLKGEPPKSTSRIIVGNSKKIAGIDVPMKPEEPDNCCMSGCVNCVWEMYNDDLRYWRKQRKLAAEDIAMTSDVWPQDWDPPLTALQMKNVPDSLKNKKIKLDKLQEEKKKKSRDAVRSLFPKRETPLPESVLKAKARHEQETHNKNIGKAEDILENEDEGWEEVPEHIRAFAEFERKKRLMAKQKKIDRRRANPLLAQLKKQEEEYGNGNTL</sequence>
<evidence type="ECO:0000256" key="1">
    <source>
        <dbReference type="SAM" id="MobiDB-lite"/>
    </source>
</evidence>
<dbReference type="InterPro" id="IPR039251">
    <property type="entry name" value="OXLD1"/>
</dbReference>
<proteinExistence type="predicted"/>
<feature type="domain" description="Oxidoreductase-like" evidence="2">
    <location>
        <begin position="28"/>
        <end position="71"/>
    </location>
</feature>
<keyword evidence="4" id="KW-1185">Reference proteome</keyword>
<gene>
    <name evidence="3" type="ORF">C6P45_003521</name>
</gene>
<evidence type="ECO:0000313" key="3">
    <source>
        <dbReference type="EMBL" id="KAG0669616.1"/>
    </source>
</evidence>
<evidence type="ECO:0000313" key="4">
    <source>
        <dbReference type="Proteomes" id="UP000750334"/>
    </source>
</evidence>